<dbReference type="RefSeq" id="WP_129124468.1">
    <property type="nucleotide sequence ID" value="NZ_PEIB01000085.1"/>
</dbReference>
<dbReference type="Gene3D" id="6.10.250.2870">
    <property type="match status" value="1"/>
</dbReference>
<dbReference type="GO" id="GO:0005886">
    <property type="term" value="C:plasma membrane"/>
    <property type="evidence" value="ECO:0007669"/>
    <property type="project" value="UniProtKB-SubCell"/>
</dbReference>
<dbReference type="PANTHER" id="PTHR24421">
    <property type="entry name" value="NITRATE/NITRITE SENSOR PROTEIN NARX-RELATED"/>
    <property type="match status" value="1"/>
</dbReference>
<proteinExistence type="predicted"/>
<evidence type="ECO:0000256" key="2">
    <source>
        <dbReference type="ARBA" id="ARBA00022475"/>
    </source>
</evidence>
<dbReference type="Gene3D" id="3.30.450.20">
    <property type="entry name" value="PAS domain"/>
    <property type="match status" value="1"/>
</dbReference>
<keyword evidence="5 11" id="KW-0418">Kinase</keyword>
<dbReference type="Pfam" id="PF17200">
    <property type="entry name" value="sCache_2"/>
    <property type="match status" value="1"/>
</dbReference>
<dbReference type="Pfam" id="PF07730">
    <property type="entry name" value="HisKA_3"/>
    <property type="match status" value="1"/>
</dbReference>
<dbReference type="SMART" id="SM01049">
    <property type="entry name" value="Cache_2"/>
    <property type="match status" value="1"/>
</dbReference>
<comment type="caution">
    <text evidence="11">The sequence shown here is derived from an EMBL/GenBank/DDBJ whole genome shotgun (WGS) entry which is preliminary data.</text>
</comment>
<dbReference type="Proteomes" id="UP000290287">
    <property type="component" value="Unassembled WGS sequence"/>
</dbReference>
<comment type="subcellular location">
    <subcellularLocation>
        <location evidence="1">Cell membrane</location>
        <topology evidence="1">Multi-pass membrane protein</topology>
    </subcellularLocation>
</comment>
<evidence type="ECO:0000256" key="7">
    <source>
        <dbReference type="ARBA" id="ARBA00023012"/>
    </source>
</evidence>
<dbReference type="GO" id="GO:0046983">
    <property type="term" value="F:protein dimerization activity"/>
    <property type="evidence" value="ECO:0007669"/>
    <property type="project" value="InterPro"/>
</dbReference>
<dbReference type="EMBL" id="PEIB01000085">
    <property type="protein sequence ID" value="RXJ66289.1"/>
    <property type="molecule type" value="Genomic_DNA"/>
</dbReference>
<evidence type="ECO:0000313" key="12">
    <source>
        <dbReference type="Proteomes" id="UP000290287"/>
    </source>
</evidence>
<feature type="transmembrane region" description="Helical" evidence="9">
    <location>
        <begin position="199"/>
        <end position="221"/>
    </location>
</feature>
<keyword evidence="12" id="KW-1185">Reference proteome</keyword>
<keyword evidence="4 9" id="KW-0812">Transmembrane</keyword>
<evidence type="ECO:0000256" key="6">
    <source>
        <dbReference type="ARBA" id="ARBA00022989"/>
    </source>
</evidence>
<dbReference type="GO" id="GO:0000155">
    <property type="term" value="F:phosphorelay sensor kinase activity"/>
    <property type="evidence" value="ECO:0007669"/>
    <property type="project" value="InterPro"/>
</dbReference>
<sequence>MRLKSKVFILTLTPLLVISSLFIGVTANQFALIADQESETLAADMLHVRQSSLKHHVQLASQVIEQIESSSLVVEDGFLLHVVKALRFGDNGYFYIYDDKGRNIAHPVLPELEGRNLIDLKDPNGNNVIRSLLDAARYGNGYHEYLWYNPSTKEVEPKLGYAMWLPDKKWILGTGIYIKDIDQQVKELREVIESSMHRVYTIFISVLIVIIILIVIVALAINLHESYASNLCLRELTYKNVMLQEESRKKLSRELHDGVNQLIISAKCHMEVIKISLQRNKPIHVLKHVTSSEESLIEAINEVRRISRQLRPSALDDIGLIAAVKCLTDDFFATHNTEVTLSLDATLPWLPNDISTSLYRVVQESIVNSQ</sequence>
<evidence type="ECO:0000256" key="9">
    <source>
        <dbReference type="SAM" id="Phobius"/>
    </source>
</evidence>
<protein>
    <submittedName>
        <fullName evidence="11">Histidine kinase</fullName>
    </submittedName>
</protein>
<keyword evidence="2" id="KW-1003">Cell membrane</keyword>
<dbReference type="InterPro" id="IPR050482">
    <property type="entry name" value="Sensor_HK_TwoCompSys"/>
</dbReference>
<evidence type="ECO:0000256" key="3">
    <source>
        <dbReference type="ARBA" id="ARBA00022679"/>
    </source>
</evidence>
<evidence type="ECO:0000259" key="10">
    <source>
        <dbReference type="SMART" id="SM01049"/>
    </source>
</evidence>
<organism evidence="11 12">
    <name type="scientific">Veronia nyctiphanis</name>
    <dbReference type="NCBI Taxonomy" id="1278244"/>
    <lineage>
        <taxon>Bacteria</taxon>
        <taxon>Pseudomonadati</taxon>
        <taxon>Pseudomonadota</taxon>
        <taxon>Gammaproteobacteria</taxon>
        <taxon>Vibrionales</taxon>
        <taxon>Vibrionaceae</taxon>
        <taxon>Veronia</taxon>
    </lineage>
</organism>
<evidence type="ECO:0000256" key="8">
    <source>
        <dbReference type="ARBA" id="ARBA00023136"/>
    </source>
</evidence>
<name>A0A4Q0YB69_9GAMM</name>
<keyword evidence="6 9" id="KW-1133">Transmembrane helix</keyword>
<feature type="domain" description="Single Cache" evidence="10">
    <location>
        <begin position="42"/>
        <end position="130"/>
    </location>
</feature>
<dbReference type="InterPro" id="IPR011712">
    <property type="entry name" value="Sig_transdc_His_kin_sub3_dim/P"/>
</dbReference>
<dbReference type="InterPro" id="IPR033480">
    <property type="entry name" value="sCache_2"/>
</dbReference>
<keyword evidence="7" id="KW-0902">Two-component regulatory system</keyword>
<keyword evidence="3" id="KW-0808">Transferase</keyword>
<gene>
    <name evidence="11" type="ORF">CS022_24625</name>
</gene>
<dbReference type="OrthoDB" id="9797605at2"/>
<reference evidence="11 12" key="1">
    <citation type="submission" date="2017-10" db="EMBL/GenBank/DDBJ databases">
        <title>Nyctiphanis sp. nov., isolated from the stomach of the euphausiid Nyctiphanes simplex (Hansen, 1911) in the Gulf of California.</title>
        <authorList>
            <person name="Gomez-Gil B."/>
            <person name="Aguilar-Mendez M."/>
            <person name="Lopez-Cortes A."/>
            <person name="Gomez-Gutierrez J."/>
            <person name="Roque A."/>
            <person name="Lang E."/>
            <person name="Gonzalez-Castillo A."/>
        </authorList>
    </citation>
    <scope>NUCLEOTIDE SEQUENCE [LARGE SCALE GENOMIC DNA]</scope>
    <source>
        <strain evidence="11 12">CAIM 600</strain>
    </source>
</reference>
<evidence type="ECO:0000313" key="11">
    <source>
        <dbReference type="EMBL" id="RXJ66289.1"/>
    </source>
</evidence>
<evidence type="ECO:0000256" key="5">
    <source>
        <dbReference type="ARBA" id="ARBA00022777"/>
    </source>
</evidence>
<evidence type="ECO:0000256" key="1">
    <source>
        <dbReference type="ARBA" id="ARBA00004651"/>
    </source>
</evidence>
<dbReference type="AlphaFoldDB" id="A0A4Q0YB69"/>
<evidence type="ECO:0000256" key="4">
    <source>
        <dbReference type="ARBA" id="ARBA00022692"/>
    </source>
</evidence>
<keyword evidence="8 9" id="KW-0472">Membrane</keyword>
<dbReference type="PANTHER" id="PTHR24421:SF59">
    <property type="entry name" value="OXYGEN SENSOR HISTIDINE KINASE NREB"/>
    <property type="match status" value="1"/>
</dbReference>
<accession>A0A4Q0YB69</accession>